<dbReference type="GeneID" id="56686260"/>
<protein>
    <submittedName>
        <fullName evidence="3">Uncharacterized protein</fullName>
    </submittedName>
</protein>
<feature type="transmembrane region" description="Helical" evidence="1">
    <location>
        <begin position="12"/>
        <end position="30"/>
    </location>
</feature>
<dbReference type="EMBL" id="CP014339">
    <property type="protein sequence ID" value="AQX50991.1"/>
    <property type="molecule type" value="Genomic_DNA"/>
</dbReference>
<feature type="transmembrane region" description="Helical" evidence="1">
    <location>
        <begin position="90"/>
        <end position="108"/>
    </location>
</feature>
<sequence length="112" mass="12670">MKNIIIHSVPVVIAFVWITVTSGTFNPIIIRGPDFLKFYLLLIFGFYISVFLLQLFKEISSRTTLYFMISIFALGTIKLVRGLILDKPVGILILILLMQGAAIILLRIKSKI</sequence>
<dbReference type="EMBL" id="MAHS01000009">
    <property type="protein sequence ID" value="OPB49551.1"/>
    <property type="molecule type" value="Genomic_DNA"/>
</dbReference>
<evidence type="ECO:0000313" key="4">
    <source>
        <dbReference type="Proteomes" id="UP000189738"/>
    </source>
</evidence>
<reference evidence="2 4" key="1">
    <citation type="submission" date="2016-02" db="EMBL/GenBank/DDBJ databases">
        <authorList>
            <person name="Nicholson A.C."/>
            <person name="Humrighouse B.W."/>
            <person name="Loparev V."/>
            <person name="Emery B."/>
            <person name="Graziano J."/>
            <person name="McQuiston J.R."/>
        </authorList>
    </citation>
    <scope>NUCLEOTIDE SEQUENCE [LARGE SCALE GENOMIC DNA]</scope>
    <source>
        <strain evidence="2 4">E6809</strain>
    </source>
</reference>
<gene>
    <name evidence="2" type="ORF">AYC66_10035</name>
    <name evidence="3" type="ORF">BAY09_02170</name>
</gene>
<dbReference type="AlphaFoldDB" id="A0A494J804"/>
<keyword evidence="1" id="KW-1133">Transmembrane helix</keyword>
<reference evidence="3" key="2">
    <citation type="submission" date="2016-06" db="EMBL/GenBank/DDBJ databases">
        <authorList>
            <person name="Nicholson A.C."/>
        </authorList>
    </citation>
    <scope>NUCLEOTIDE SEQUENCE [LARGE SCALE GENOMIC DNA]</scope>
    <source>
        <strain evidence="3">E6809</strain>
    </source>
</reference>
<proteinExistence type="predicted"/>
<accession>A0A494J804</accession>
<evidence type="ECO:0000313" key="2">
    <source>
        <dbReference type="EMBL" id="AQX50991.1"/>
    </source>
</evidence>
<evidence type="ECO:0000256" key="1">
    <source>
        <dbReference type="SAM" id="Phobius"/>
    </source>
</evidence>
<keyword evidence="1" id="KW-0812">Transmembrane</keyword>
<feature type="transmembrane region" description="Helical" evidence="1">
    <location>
        <begin position="36"/>
        <end position="53"/>
    </location>
</feature>
<name>A0A494J804_9FLAO</name>
<dbReference type="RefSeq" id="WP_009091525.1">
    <property type="nucleotide sequence ID" value="NZ_BQKR01000010.1"/>
</dbReference>
<keyword evidence="1" id="KW-0472">Membrane</keyword>
<organism evidence="3">
    <name type="scientific">Elizabethkingia anophelis</name>
    <dbReference type="NCBI Taxonomy" id="1117645"/>
    <lineage>
        <taxon>Bacteria</taxon>
        <taxon>Pseudomonadati</taxon>
        <taxon>Bacteroidota</taxon>
        <taxon>Flavobacteriia</taxon>
        <taxon>Flavobacteriales</taxon>
        <taxon>Weeksellaceae</taxon>
        <taxon>Elizabethkingia</taxon>
    </lineage>
</organism>
<evidence type="ECO:0000313" key="3">
    <source>
        <dbReference type="EMBL" id="OPB49551.1"/>
    </source>
</evidence>
<dbReference type="Proteomes" id="UP000189738">
    <property type="component" value="Chromosome"/>
</dbReference>
<feature type="transmembrane region" description="Helical" evidence="1">
    <location>
        <begin position="65"/>
        <end position="84"/>
    </location>
</feature>